<feature type="short sequence motif" description="'KMSKS' region" evidence="9">
    <location>
        <begin position="575"/>
        <end position="579"/>
    </location>
</feature>
<evidence type="ECO:0000256" key="5">
    <source>
        <dbReference type="ARBA" id="ARBA00022840"/>
    </source>
</evidence>
<protein>
    <recommendedName>
        <fullName evidence="9">Leucine--tRNA ligase</fullName>
        <ecNumber evidence="9">6.1.1.4</ecNumber>
    </recommendedName>
    <alternativeName>
        <fullName evidence="9">Leucyl-tRNA synthetase</fullName>
        <shortName evidence="9">LeuRS</shortName>
    </alternativeName>
</protein>
<dbReference type="Pfam" id="PF00133">
    <property type="entry name" value="tRNA-synt_1"/>
    <property type="match status" value="1"/>
</dbReference>
<evidence type="ECO:0000259" key="11">
    <source>
        <dbReference type="Pfam" id="PF00133"/>
    </source>
</evidence>
<dbReference type="PANTHER" id="PTHR43740">
    <property type="entry name" value="LEUCYL-TRNA SYNTHETASE"/>
    <property type="match status" value="1"/>
</dbReference>
<dbReference type="FunFam" id="3.40.50.620:FF:000100">
    <property type="entry name" value="probable leucine--tRNA ligase, mitochondrial"/>
    <property type="match status" value="1"/>
</dbReference>
<dbReference type="InterPro" id="IPR002302">
    <property type="entry name" value="Leu-tRNA-ligase"/>
</dbReference>
<dbReference type="GO" id="GO:0002161">
    <property type="term" value="F:aminoacyl-tRNA deacylase activity"/>
    <property type="evidence" value="ECO:0007669"/>
    <property type="project" value="InterPro"/>
</dbReference>
<dbReference type="GO" id="GO:0004823">
    <property type="term" value="F:leucine-tRNA ligase activity"/>
    <property type="evidence" value="ECO:0007669"/>
    <property type="project" value="UniProtKB-UniRule"/>
</dbReference>
<dbReference type="CDD" id="cd00812">
    <property type="entry name" value="LeuRS_core"/>
    <property type="match status" value="1"/>
</dbReference>
<dbReference type="FunFam" id="3.40.50.620:FF:000003">
    <property type="entry name" value="Leucine--tRNA ligase"/>
    <property type="match status" value="1"/>
</dbReference>
<evidence type="ECO:0000256" key="3">
    <source>
        <dbReference type="ARBA" id="ARBA00022598"/>
    </source>
</evidence>
<feature type="domain" description="Methionyl/Leucyl tRNA synthetase" evidence="13">
    <location>
        <begin position="41"/>
        <end position="182"/>
    </location>
</feature>
<dbReference type="FunFam" id="3.10.20.590:FF:000001">
    <property type="entry name" value="Leucine--tRNA ligase"/>
    <property type="match status" value="1"/>
</dbReference>
<comment type="catalytic activity">
    <reaction evidence="8 9">
        <text>tRNA(Leu) + L-leucine + ATP = L-leucyl-tRNA(Leu) + AMP + diphosphate</text>
        <dbReference type="Rhea" id="RHEA:11688"/>
        <dbReference type="Rhea" id="RHEA-COMP:9613"/>
        <dbReference type="Rhea" id="RHEA-COMP:9622"/>
        <dbReference type="ChEBI" id="CHEBI:30616"/>
        <dbReference type="ChEBI" id="CHEBI:33019"/>
        <dbReference type="ChEBI" id="CHEBI:57427"/>
        <dbReference type="ChEBI" id="CHEBI:78442"/>
        <dbReference type="ChEBI" id="CHEBI:78494"/>
        <dbReference type="ChEBI" id="CHEBI:456215"/>
        <dbReference type="EC" id="6.1.1.4"/>
    </reaction>
</comment>
<keyword evidence="3 9" id="KW-0436">Ligase</keyword>
<dbReference type="AlphaFoldDB" id="A0AAU7VPP6"/>
<accession>A0AAU7VPP6</accession>
<feature type="domain" description="Leucyl-tRNA synthetase editing" evidence="14">
    <location>
        <begin position="219"/>
        <end position="399"/>
    </location>
</feature>
<keyword evidence="2 9" id="KW-0963">Cytoplasm</keyword>
<keyword evidence="6 9" id="KW-0648">Protein biosynthesis</keyword>
<evidence type="ECO:0000256" key="7">
    <source>
        <dbReference type="ARBA" id="ARBA00023146"/>
    </source>
</evidence>
<dbReference type="SUPFAM" id="SSF47323">
    <property type="entry name" value="Anticodon-binding domain of a subclass of class I aminoacyl-tRNA synthetases"/>
    <property type="match status" value="1"/>
</dbReference>
<dbReference type="RefSeq" id="WP_350344771.1">
    <property type="nucleotide sequence ID" value="NZ_CP158367.1"/>
</dbReference>
<dbReference type="InterPro" id="IPR015413">
    <property type="entry name" value="Methionyl/Leucyl_tRNA_Synth"/>
</dbReference>
<evidence type="ECO:0000256" key="6">
    <source>
        <dbReference type="ARBA" id="ARBA00022917"/>
    </source>
</evidence>
<dbReference type="SUPFAM" id="SSF52374">
    <property type="entry name" value="Nucleotidylyl transferase"/>
    <property type="match status" value="1"/>
</dbReference>
<evidence type="ECO:0000256" key="4">
    <source>
        <dbReference type="ARBA" id="ARBA00022741"/>
    </source>
</evidence>
<dbReference type="GO" id="GO:0005829">
    <property type="term" value="C:cytosol"/>
    <property type="evidence" value="ECO:0007669"/>
    <property type="project" value="TreeGrafter"/>
</dbReference>
<name>A0AAU7VPP6_9FIRM</name>
<dbReference type="GO" id="GO:0006429">
    <property type="term" value="P:leucyl-tRNA aminoacylation"/>
    <property type="evidence" value="ECO:0007669"/>
    <property type="project" value="UniProtKB-UniRule"/>
</dbReference>
<dbReference type="GO" id="GO:0005524">
    <property type="term" value="F:ATP binding"/>
    <property type="evidence" value="ECO:0007669"/>
    <property type="project" value="UniProtKB-UniRule"/>
</dbReference>
<dbReference type="HAMAP" id="MF_00049_B">
    <property type="entry name" value="Leu_tRNA_synth_B"/>
    <property type="match status" value="1"/>
</dbReference>
<evidence type="ECO:0000259" key="13">
    <source>
        <dbReference type="Pfam" id="PF09334"/>
    </source>
</evidence>
<dbReference type="EMBL" id="CP158367">
    <property type="protein sequence ID" value="XBX76036.1"/>
    <property type="molecule type" value="Genomic_DNA"/>
</dbReference>
<evidence type="ECO:0000256" key="10">
    <source>
        <dbReference type="RuleBase" id="RU363039"/>
    </source>
</evidence>
<dbReference type="NCBIfam" id="TIGR00396">
    <property type="entry name" value="leuS_bact"/>
    <property type="match status" value="1"/>
</dbReference>
<dbReference type="EC" id="6.1.1.4" evidence="9"/>
<dbReference type="Pfam" id="PF13603">
    <property type="entry name" value="tRNA-synt_1_2"/>
    <property type="match status" value="1"/>
</dbReference>
<keyword evidence="5 9" id="KW-0067">ATP-binding</keyword>
<feature type="domain" description="Methionyl/Valyl/Leucyl/Isoleucyl-tRNA synthetase anticodon-binding" evidence="12">
    <location>
        <begin position="658"/>
        <end position="774"/>
    </location>
</feature>
<comment type="caution">
    <text evidence="9">Lacks conserved residue(s) required for the propagation of feature annotation.</text>
</comment>
<evidence type="ECO:0000256" key="9">
    <source>
        <dbReference type="HAMAP-Rule" id="MF_00049"/>
    </source>
</evidence>
<dbReference type="Gene3D" id="1.10.730.10">
    <property type="entry name" value="Isoleucyl-tRNA Synthetase, Domain 1"/>
    <property type="match status" value="1"/>
</dbReference>
<gene>
    <name evidence="9 15" type="primary">leuS</name>
    <name evidence="15" type="ORF">PRVXT_001211</name>
</gene>
<dbReference type="SUPFAM" id="SSF50677">
    <property type="entry name" value="ValRS/IleRS/LeuRS editing domain"/>
    <property type="match status" value="1"/>
</dbReference>
<dbReference type="InterPro" id="IPR025709">
    <property type="entry name" value="Leu_tRNA-synth_edit"/>
</dbReference>
<dbReference type="InterPro" id="IPR013155">
    <property type="entry name" value="M/V/L/I-tRNA-synth_anticd-bd"/>
</dbReference>
<evidence type="ECO:0000256" key="1">
    <source>
        <dbReference type="ARBA" id="ARBA00005594"/>
    </source>
</evidence>
<dbReference type="InterPro" id="IPR009080">
    <property type="entry name" value="tRNAsynth_Ia_anticodon-bd"/>
</dbReference>
<dbReference type="CDD" id="cd07958">
    <property type="entry name" value="Anticodon_Ia_Leu_BEm"/>
    <property type="match status" value="1"/>
</dbReference>
<organism evidence="15">
    <name type="scientific">Proteinivorax tanatarense</name>
    <dbReference type="NCBI Taxonomy" id="1260629"/>
    <lineage>
        <taxon>Bacteria</taxon>
        <taxon>Bacillati</taxon>
        <taxon>Bacillota</taxon>
        <taxon>Clostridia</taxon>
        <taxon>Eubacteriales</taxon>
        <taxon>Proteinivoracaceae</taxon>
        <taxon>Proteinivorax</taxon>
    </lineage>
</organism>
<dbReference type="InterPro" id="IPR009008">
    <property type="entry name" value="Val/Leu/Ile-tRNA-synth_edit"/>
</dbReference>
<keyword evidence="4 9" id="KW-0547">Nucleotide-binding</keyword>
<dbReference type="Pfam" id="PF09334">
    <property type="entry name" value="tRNA-synt_1g"/>
    <property type="match status" value="1"/>
</dbReference>
<reference evidence="15" key="1">
    <citation type="journal article" date="2013" name="Extremophiles">
        <title>Proteinivorax tanatarense gen. nov., sp. nov., an anaerobic, haloalkaliphilic, proteolytic bacterium isolated from a decaying algal bloom, and proposal of Proteinivoraceae fam. nov.</title>
        <authorList>
            <person name="Kevbrin V."/>
            <person name="Boltyanskaya Y."/>
            <person name="Zhilina T."/>
            <person name="Kolganova T."/>
            <person name="Lavrentjeva E."/>
            <person name="Kuznetsov B."/>
        </authorList>
    </citation>
    <scope>NUCLEOTIDE SEQUENCE</scope>
    <source>
        <strain evidence="15">Z-910T</strain>
    </source>
</reference>
<feature type="binding site" evidence="9">
    <location>
        <position position="578"/>
    </location>
    <ligand>
        <name>ATP</name>
        <dbReference type="ChEBI" id="CHEBI:30616"/>
    </ligand>
</feature>
<sequence>MSSYSTKIDEKWQKKWEETNLYEFNEDNVDNKLYCLEMFSYPSGSNLHAGHWYNYGLTDSWARYKRLKGYEVFQPMGFDAFGLPAENYAIKTGVHPKDSTMKNIQTMEKQLKDMGAMFDWNYNVVTCEPDYYKWTQWLFLKLYENNLAFRKNAHVNWCPECNTVLANEQVVEGFCERCENEVTKKKLTQWFFKITEYAEELLSGHKDIDWPDKTKAMQRNWIGKSVGSEVVFKVKDKNVNFTAFTTRPDTLFGVTYAVLAPENPLVEKLTTKEFKTDVDRYIEETKKRSEVERQASNDEKTGVFTGSYATNPINGEKIPIWVADYVLYSYGTGAVMAVPGHDERDFQFATKYDLPIRKVIENSETDDSLPFTGEGKLTNSGEFDGLHWQDGKKAIINKLRQNNLGQDKVQYKLRDWLVSRQRYWGAPIPIIYCDDCGVVPVPEKDLPVKLPYDVDFTPDGISPLKKHEGFINTNCPKCNKKAKRETDTLDTFVDSSWYFLRYPDNKNNSQPFDKKWIDKMLPVDKYVGGPEHACMHLLYARFIHKALRDMGYINSSEPFKSLIHQGIILGPDGNKMSKSKGNVISPDKYIHEYGSDVFRLYLMFGFAYTEGGPWDENGIKPIKRFVDRVERIILTYLDRKDEPTNTKMDKAEKELNYLRHNTIKSVDSDTDKFQFNTSIARMMELLNGLFKYMENDSLNLDLIKNVLEDFIIILAPHAPHFSEEMWQQMGNEYSVFNQSFPSYDEKALIMETQELAVQINGKVRGKIEVDSGATNEEIEKIALSDQKISDNIAGKTVRKVIVIKGRIVNIVAS</sequence>
<dbReference type="InterPro" id="IPR002300">
    <property type="entry name" value="aa-tRNA-synth_Ia"/>
</dbReference>
<dbReference type="PRINTS" id="PR00985">
    <property type="entry name" value="TRNASYNTHLEU"/>
</dbReference>
<dbReference type="Pfam" id="PF08264">
    <property type="entry name" value="Anticodon_1"/>
    <property type="match status" value="1"/>
</dbReference>
<feature type="domain" description="Aminoacyl-tRNA synthetase class Ia" evidence="11">
    <location>
        <begin position="413"/>
        <end position="603"/>
    </location>
</feature>
<proteinExistence type="inferred from homology"/>
<keyword evidence="7 9" id="KW-0030">Aminoacyl-tRNA synthetase</keyword>
<dbReference type="Gene3D" id="3.40.50.620">
    <property type="entry name" value="HUPs"/>
    <property type="match status" value="2"/>
</dbReference>
<evidence type="ECO:0000259" key="12">
    <source>
        <dbReference type="Pfam" id="PF08264"/>
    </source>
</evidence>
<dbReference type="InterPro" id="IPR014729">
    <property type="entry name" value="Rossmann-like_a/b/a_fold"/>
</dbReference>
<reference evidence="15" key="2">
    <citation type="submission" date="2024-06" db="EMBL/GenBank/DDBJ databases">
        <authorList>
            <person name="Petrova K.O."/>
            <person name="Toshchakov S.V."/>
            <person name="Boltjanskaja Y.V."/>
            <person name="Kevbrin V."/>
        </authorList>
    </citation>
    <scope>NUCLEOTIDE SEQUENCE</scope>
    <source>
        <strain evidence="15">Z-910T</strain>
    </source>
</reference>
<evidence type="ECO:0000259" key="14">
    <source>
        <dbReference type="Pfam" id="PF13603"/>
    </source>
</evidence>
<evidence type="ECO:0000256" key="2">
    <source>
        <dbReference type="ARBA" id="ARBA00022490"/>
    </source>
</evidence>
<comment type="subcellular location">
    <subcellularLocation>
        <location evidence="9">Cytoplasm</location>
    </subcellularLocation>
</comment>
<dbReference type="PANTHER" id="PTHR43740:SF2">
    <property type="entry name" value="LEUCINE--TRNA LIGASE, MITOCHONDRIAL"/>
    <property type="match status" value="1"/>
</dbReference>
<comment type="similarity">
    <text evidence="1 9 10">Belongs to the class-I aminoacyl-tRNA synthetase family.</text>
</comment>
<evidence type="ECO:0000256" key="8">
    <source>
        <dbReference type="ARBA" id="ARBA00047469"/>
    </source>
</evidence>
<dbReference type="FunFam" id="1.10.730.10:FF:000002">
    <property type="entry name" value="Leucine--tRNA ligase"/>
    <property type="match status" value="1"/>
</dbReference>
<evidence type="ECO:0000313" key="15">
    <source>
        <dbReference type="EMBL" id="XBX76036.1"/>
    </source>
</evidence>
<dbReference type="Gene3D" id="3.10.20.590">
    <property type="match status" value="1"/>
</dbReference>